<feature type="region of interest" description="Disordered" evidence="1">
    <location>
        <begin position="133"/>
        <end position="193"/>
    </location>
</feature>
<feature type="compositionally biased region" description="Basic residues" evidence="1">
    <location>
        <begin position="140"/>
        <end position="152"/>
    </location>
</feature>
<gene>
    <name evidence="2" type="ORF">SO694_00004460</name>
</gene>
<proteinExistence type="predicted"/>
<feature type="region of interest" description="Disordered" evidence="1">
    <location>
        <begin position="1"/>
        <end position="27"/>
    </location>
</feature>
<reference evidence="2 3" key="1">
    <citation type="submission" date="2024-03" db="EMBL/GenBank/DDBJ databases">
        <title>Aureococcus anophagefferens CCMP1851 and Kratosvirus quantuckense: Draft genome of a second virus-susceptible host strain in the model system.</title>
        <authorList>
            <person name="Chase E."/>
            <person name="Truchon A.R."/>
            <person name="Schepens W."/>
            <person name="Wilhelm S.W."/>
        </authorList>
    </citation>
    <scope>NUCLEOTIDE SEQUENCE [LARGE SCALE GENOMIC DNA]</scope>
    <source>
        <strain evidence="2 3">CCMP1851</strain>
    </source>
</reference>
<protein>
    <submittedName>
        <fullName evidence="2">Uncharacterized protein</fullName>
    </submittedName>
</protein>
<accession>A0ABR1G945</accession>
<dbReference type="Proteomes" id="UP001363151">
    <property type="component" value="Unassembled WGS sequence"/>
</dbReference>
<evidence type="ECO:0000313" key="2">
    <source>
        <dbReference type="EMBL" id="KAK7249700.1"/>
    </source>
</evidence>
<evidence type="ECO:0000256" key="1">
    <source>
        <dbReference type="SAM" id="MobiDB-lite"/>
    </source>
</evidence>
<sequence length="233" mass="24689">MVAAKAGGLRSPPRARSPLRTMSDVEVSSLKRPTSCWFEEEGPSKPDPDDLLAAGAMDLVALIAATRPRGCPCARGSRRVSRSLKDFARLRRELLAVLPELSSVINVSDLSNLGGSLGRGEALLPSLPADAQAAVDAKGRGPRRPHAQRRRHGDLVRVQGARADDLDPRHAQGLRQLPRARGSSSGARAPEAKSRAGARLIGFLLKSAKVAVRRASELAPTPAETRSARAGTV</sequence>
<name>A0ABR1G945_AURAN</name>
<evidence type="ECO:0000313" key="3">
    <source>
        <dbReference type="Proteomes" id="UP001363151"/>
    </source>
</evidence>
<comment type="caution">
    <text evidence="2">The sequence shown here is derived from an EMBL/GenBank/DDBJ whole genome shotgun (WGS) entry which is preliminary data.</text>
</comment>
<dbReference type="EMBL" id="JBBJCI010000040">
    <property type="protein sequence ID" value="KAK7249700.1"/>
    <property type="molecule type" value="Genomic_DNA"/>
</dbReference>
<feature type="compositionally biased region" description="Low complexity" evidence="1">
    <location>
        <begin position="9"/>
        <end position="20"/>
    </location>
</feature>
<organism evidence="2 3">
    <name type="scientific">Aureococcus anophagefferens</name>
    <name type="common">Harmful bloom alga</name>
    <dbReference type="NCBI Taxonomy" id="44056"/>
    <lineage>
        <taxon>Eukaryota</taxon>
        <taxon>Sar</taxon>
        <taxon>Stramenopiles</taxon>
        <taxon>Ochrophyta</taxon>
        <taxon>Pelagophyceae</taxon>
        <taxon>Pelagomonadales</taxon>
        <taxon>Pelagomonadaceae</taxon>
        <taxon>Aureococcus</taxon>
    </lineage>
</organism>
<keyword evidence="3" id="KW-1185">Reference proteome</keyword>